<dbReference type="InterPro" id="IPR010869">
    <property type="entry name" value="DUF1501"/>
</dbReference>
<proteinExistence type="predicted"/>
<gene>
    <name evidence="1" type="ORF">Fuma_02543</name>
</gene>
<dbReference type="STRING" id="1891926.Fuma_02543"/>
<evidence type="ECO:0000313" key="1">
    <source>
        <dbReference type="EMBL" id="APZ92931.1"/>
    </source>
</evidence>
<protein>
    <recommendedName>
        <fullName evidence="3">Sulfatase</fullName>
    </recommendedName>
</protein>
<dbReference type="AlphaFoldDB" id="A0A1P8WFU7"/>
<accession>A0A1P8WFU7</accession>
<evidence type="ECO:0000313" key="2">
    <source>
        <dbReference type="Proteomes" id="UP000187735"/>
    </source>
</evidence>
<dbReference type="SUPFAM" id="SSF53649">
    <property type="entry name" value="Alkaline phosphatase-like"/>
    <property type="match status" value="1"/>
</dbReference>
<evidence type="ECO:0008006" key="3">
    <source>
        <dbReference type="Google" id="ProtNLM"/>
    </source>
</evidence>
<name>A0A1P8WFU7_9PLAN</name>
<dbReference type="InterPro" id="IPR017850">
    <property type="entry name" value="Alkaline_phosphatase_core_sf"/>
</dbReference>
<keyword evidence="2" id="KW-1185">Reference proteome</keyword>
<sequence>MTGRPFQAVESVIDGLKRPSYMRATMHPFLNRRSFLSNSASGLSSIALASMLQQQNLLADSAPIRPNIDPEHPFAPRKPHHEPAAKNILVIFCAGACSQVDTFDYKPELTKRHGQAMPGAENLVTFQGEQGMLTRSPWEFKPRGESGKMVSELVPQLGELADDMCFIHSLTGKTNTHGPGENFMSTGYTLDGFPSMGAWATWALGTENENLPAYVAISDPRGTPQSSVNNWGPGFLPAAFQGTEFNATKPLGNLDVPAGVSAKTDRATRSFLERLNRRHLERFEGDSELAARISSYQLAARMQLSVPEVTDLSSEPQSILKEYGADDSQNVLKAQFAKNCILARRLIEKGVRFVQLFNGAYQTGGEGVSNWDGHKQIVEQYSKHGPVLDQPCAALLRDMKRRGLLKNTLVVWMTEFGRMPTFQKGASGRDHNPDGFTAWVMGAGVKAPFTYGATDEFSYKAVEDVATVYDFHATILHLLGLNHERLTYYHNGFERRLTDVHGHLIKEVLA</sequence>
<dbReference type="PANTHER" id="PTHR43737">
    <property type="entry name" value="BLL7424 PROTEIN"/>
    <property type="match status" value="1"/>
</dbReference>
<dbReference type="Gene3D" id="3.40.720.10">
    <property type="entry name" value="Alkaline Phosphatase, subunit A"/>
    <property type="match status" value="1"/>
</dbReference>
<dbReference type="PANTHER" id="PTHR43737:SF1">
    <property type="entry name" value="DUF1501 DOMAIN-CONTAINING PROTEIN"/>
    <property type="match status" value="1"/>
</dbReference>
<organism evidence="1 2">
    <name type="scientific">Fuerstiella marisgermanici</name>
    <dbReference type="NCBI Taxonomy" id="1891926"/>
    <lineage>
        <taxon>Bacteria</taxon>
        <taxon>Pseudomonadati</taxon>
        <taxon>Planctomycetota</taxon>
        <taxon>Planctomycetia</taxon>
        <taxon>Planctomycetales</taxon>
        <taxon>Planctomycetaceae</taxon>
        <taxon>Fuerstiella</taxon>
    </lineage>
</organism>
<reference evidence="1 2" key="1">
    <citation type="journal article" date="2016" name="Front. Microbiol.">
        <title>Fuerstia marisgermanicae gen. nov., sp. nov., an Unusual Member of the Phylum Planctomycetes from the German Wadden Sea.</title>
        <authorList>
            <person name="Kohn T."/>
            <person name="Heuer A."/>
            <person name="Jogler M."/>
            <person name="Vollmers J."/>
            <person name="Boedeker C."/>
            <person name="Bunk B."/>
            <person name="Rast P."/>
            <person name="Borchert D."/>
            <person name="Glockner I."/>
            <person name="Freese H.M."/>
            <person name="Klenk H.P."/>
            <person name="Overmann J."/>
            <person name="Kaster A.K."/>
            <person name="Rohde M."/>
            <person name="Wiegand S."/>
            <person name="Jogler C."/>
        </authorList>
    </citation>
    <scope>NUCLEOTIDE SEQUENCE [LARGE SCALE GENOMIC DNA]</scope>
    <source>
        <strain evidence="1 2">NH11</strain>
    </source>
</reference>
<dbReference type="EMBL" id="CP017641">
    <property type="protein sequence ID" value="APZ92931.1"/>
    <property type="molecule type" value="Genomic_DNA"/>
</dbReference>
<dbReference type="KEGG" id="fmr:Fuma_02543"/>
<dbReference type="Proteomes" id="UP000187735">
    <property type="component" value="Chromosome"/>
</dbReference>
<dbReference type="Pfam" id="PF07394">
    <property type="entry name" value="DUF1501"/>
    <property type="match status" value="1"/>
</dbReference>